<gene>
    <name evidence="5" type="ORF">EJ065_4821</name>
</gene>
<dbReference type="EMBL" id="CP034669">
    <property type="protein sequence ID" value="QAT86363.1"/>
    <property type="molecule type" value="Genomic_DNA"/>
</dbReference>
<dbReference type="RefSeq" id="WP_128797961.1">
    <property type="nucleotide sequence ID" value="NZ_CP034669.1"/>
</dbReference>
<feature type="region of interest" description="Disordered" evidence="3">
    <location>
        <begin position="840"/>
        <end position="924"/>
    </location>
</feature>
<evidence type="ECO:0000313" key="6">
    <source>
        <dbReference type="Proteomes" id="UP000288758"/>
    </source>
</evidence>
<dbReference type="PANTHER" id="PTHR12526">
    <property type="entry name" value="GLYCOSYLTRANSFERASE"/>
    <property type="match status" value="1"/>
</dbReference>
<dbReference type="InterPro" id="IPR028098">
    <property type="entry name" value="Glyco_trans_4-like_N"/>
</dbReference>
<evidence type="ECO:0000256" key="3">
    <source>
        <dbReference type="SAM" id="MobiDB-lite"/>
    </source>
</evidence>
<dbReference type="Gene3D" id="3.40.50.2000">
    <property type="entry name" value="Glycogen Phosphorylase B"/>
    <property type="match status" value="2"/>
</dbReference>
<evidence type="ECO:0000256" key="1">
    <source>
        <dbReference type="ARBA" id="ARBA00022676"/>
    </source>
</evidence>
<reference evidence="5 6" key="1">
    <citation type="submission" date="2018-12" db="EMBL/GenBank/DDBJ databases">
        <title>Complete Genome Sequence of the Corallopyronin A producing Myxobacterium Corallococcus coralloides B035.</title>
        <authorList>
            <person name="Bouhired S.M."/>
            <person name="Rupp O."/>
            <person name="Blom J."/>
            <person name="Schaeberle T.F."/>
            <person name="Kehraus S."/>
            <person name="Schiefer A."/>
            <person name="Pfarr K."/>
            <person name="Goesmann A."/>
            <person name="Hoerauf A."/>
            <person name="Koenig G.M."/>
        </authorList>
    </citation>
    <scope>NUCLEOTIDE SEQUENCE [LARGE SCALE GENOMIC DNA]</scope>
    <source>
        <strain evidence="5 6">B035</strain>
    </source>
</reference>
<name>A0A410RWV6_CORCK</name>
<feature type="compositionally biased region" description="Acidic residues" evidence="3">
    <location>
        <begin position="801"/>
        <end position="820"/>
    </location>
</feature>
<feature type="region of interest" description="Disordered" evidence="3">
    <location>
        <begin position="394"/>
        <end position="460"/>
    </location>
</feature>
<dbReference type="Proteomes" id="UP000288758">
    <property type="component" value="Chromosome"/>
</dbReference>
<dbReference type="SUPFAM" id="SSF53756">
    <property type="entry name" value="UDP-Glycosyltransferase/glycogen phosphorylase"/>
    <property type="match status" value="1"/>
</dbReference>
<dbReference type="Pfam" id="PF13692">
    <property type="entry name" value="Glyco_trans_1_4"/>
    <property type="match status" value="1"/>
</dbReference>
<organism evidence="5 6">
    <name type="scientific">Corallococcus coralloides</name>
    <name type="common">Myxococcus coralloides</name>
    <dbReference type="NCBI Taxonomy" id="184914"/>
    <lineage>
        <taxon>Bacteria</taxon>
        <taxon>Pseudomonadati</taxon>
        <taxon>Myxococcota</taxon>
        <taxon>Myxococcia</taxon>
        <taxon>Myxococcales</taxon>
        <taxon>Cystobacterineae</taxon>
        <taxon>Myxococcaceae</taxon>
        <taxon>Corallococcus</taxon>
    </lineage>
</organism>
<keyword evidence="1" id="KW-0328">Glycosyltransferase</keyword>
<evidence type="ECO:0000313" key="5">
    <source>
        <dbReference type="EMBL" id="QAT86363.1"/>
    </source>
</evidence>
<feature type="domain" description="Glycosyltransferase subfamily 4-like N-terminal" evidence="4">
    <location>
        <begin position="19"/>
        <end position="187"/>
    </location>
</feature>
<evidence type="ECO:0000256" key="2">
    <source>
        <dbReference type="ARBA" id="ARBA00022679"/>
    </source>
</evidence>
<feature type="compositionally biased region" description="Pro residues" evidence="3">
    <location>
        <begin position="709"/>
        <end position="719"/>
    </location>
</feature>
<sequence>MSDLPRLLLCSFDVIPGPSGSSRRLTEYLKALPDRFSVVVLSAKTPDHSHIEKYQGARLLRVPVGSGDLASRIQSFERAVRRQLESEDYALAHFTDPFGGYALCELKADYGYRLIYEAQTFPSQELRYTHPQTDGDRRFLSKIRRQELFCLMNADLVVTGSQTTRAFIQGLGAAEDQLRTIRAPVDLKPYDPEVLGAPDGSPLRMMYLGSHVGWQGLPTLLRATALAAQQVDVRLTLVGAHHPDWKPHLEDLVNDLGIKEKVDFQPPVAHDDLVKVLALADVGVLPLDDSERNRLQGGPLAKVSEYLAAGRPVIAADLPVTRELIPKDAALFFPPGDSRALSERILDLARDVPRRVALGKAGRAFAEKVLDAGLIRGQLLDLYDSLLEKRGHVPVEAASEPPDVTMTGTPTNRLASLGMPEASQPAPAPRPPAKPAVQAGSGEAAPPPAKDGPEDAPVVMGMALDDGMDTRLVKTEPDMRPDEVPMVMGLPLRESASAAPAPASREATPPPEPEAAPQKTDDTAKTTLPSSPAKDPEPEPLGGRGSEPAPPTEMVTSPLVKALGLKELSGDDAGASDSAARASGDGSSGATAVVRRPAEVAEDDTSTPAPTPVVRRPASEDEAPAPTPVVRRPLPEDEPPAATPIVRRPTSLSEDEERAPTPVVRRAGVMREEEEAPAPTPIVPMRSLLAGARSTGAGRAQRSQDSAPSEPPRLFPTPTPMADAEKPPIRGGLAADPGRPASRPPVLSESDKPPIRGGSVSDADRPPQLPPRAAAPPPVPRQGPPPRLSPTPPVLKPSASPDDEPEEIAADEALSLDDDAGNTPSNATAALDEAEEIAADEVHDADSLDVEAADAVDEGPPPAPPDSTLNPWFAQLAHGYCPPEGARFARPTPPTNFPGREPEAGASPGSVPPVGQGAVRGKNS</sequence>
<dbReference type="PANTHER" id="PTHR12526:SF510">
    <property type="entry name" value="D-INOSITOL 3-PHOSPHATE GLYCOSYLTRANSFERASE"/>
    <property type="match status" value="1"/>
</dbReference>
<dbReference type="CDD" id="cd03794">
    <property type="entry name" value="GT4_WbuB-like"/>
    <property type="match status" value="1"/>
</dbReference>
<protein>
    <submittedName>
        <fullName evidence="5">Group 1 glycosyl transferase</fullName>
    </submittedName>
</protein>
<proteinExistence type="predicted"/>
<keyword evidence="2 5" id="KW-0808">Transferase</keyword>
<feature type="compositionally biased region" description="Low complexity" evidence="3">
    <location>
        <begin position="490"/>
        <end position="507"/>
    </location>
</feature>
<dbReference type="Pfam" id="PF13439">
    <property type="entry name" value="Glyco_transf_4"/>
    <property type="match status" value="1"/>
</dbReference>
<accession>A0A410RWV6</accession>
<dbReference type="AlphaFoldDB" id="A0A410RWV6"/>
<feature type="compositionally biased region" description="Low complexity" evidence="3">
    <location>
        <begin position="571"/>
        <end position="590"/>
    </location>
</feature>
<feature type="compositionally biased region" description="Acidic residues" evidence="3">
    <location>
        <begin position="847"/>
        <end position="857"/>
    </location>
</feature>
<evidence type="ECO:0000259" key="4">
    <source>
        <dbReference type="Pfam" id="PF13439"/>
    </source>
</evidence>
<dbReference type="GO" id="GO:0016757">
    <property type="term" value="F:glycosyltransferase activity"/>
    <property type="evidence" value="ECO:0007669"/>
    <property type="project" value="UniProtKB-KW"/>
</dbReference>
<feature type="region of interest" description="Disordered" evidence="3">
    <location>
        <begin position="476"/>
        <end position="827"/>
    </location>
</feature>
<feature type="compositionally biased region" description="Pro residues" evidence="3">
    <location>
        <begin position="767"/>
        <end position="795"/>
    </location>
</feature>